<dbReference type="Pfam" id="PF00300">
    <property type="entry name" value="His_Phos_1"/>
    <property type="match status" value="1"/>
</dbReference>
<dbReference type="RefSeq" id="WP_212692797.1">
    <property type="nucleotide sequence ID" value="NZ_CP058561.1"/>
</dbReference>
<dbReference type="AlphaFoldDB" id="A0A8J8SBM9"/>
<dbReference type="Proteomes" id="UP000677305">
    <property type="component" value="Chromosome"/>
</dbReference>
<proteinExistence type="predicted"/>
<dbReference type="KEGG" id="vgu:HYG85_06400"/>
<dbReference type="GO" id="GO:0043456">
    <property type="term" value="P:regulation of pentose-phosphate shunt"/>
    <property type="evidence" value="ECO:0007669"/>
    <property type="project" value="TreeGrafter"/>
</dbReference>
<dbReference type="InterPro" id="IPR051695">
    <property type="entry name" value="Phosphoglycerate_Mutase"/>
</dbReference>
<feature type="binding site" evidence="3">
    <location>
        <position position="58"/>
    </location>
    <ligand>
        <name>substrate</name>
    </ligand>
</feature>
<dbReference type="InterPro" id="IPR001345">
    <property type="entry name" value="PG/BPGM_mutase_AS"/>
</dbReference>
<keyword evidence="5" id="KW-1185">Reference proteome</keyword>
<reference evidence="4 5" key="1">
    <citation type="submission" date="2020-07" db="EMBL/GenBank/DDBJ databases">
        <title>Vallitalea guaymasensis genome.</title>
        <authorList>
            <person name="Postec A."/>
        </authorList>
    </citation>
    <scope>NUCLEOTIDE SEQUENCE [LARGE SCALE GENOMIC DNA]</scope>
    <source>
        <strain evidence="4 5">Ra1766G1</strain>
    </source>
</reference>
<feature type="active site" description="Proton donor/acceptor" evidence="2">
    <location>
        <position position="83"/>
    </location>
</feature>
<dbReference type="GO" id="GO:0004331">
    <property type="term" value="F:fructose-2,6-bisphosphate 2-phosphatase activity"/>
    <property type="evidence" value="ECO:0007669"/>
    <property type="project" value="TreeGrafter"/>
</dbReference>
<dbReference type="InterPro" id="IPR029033">
    <property type="entry name" value="His_PPase_superfam"/>
</dbReference>
<dbReference type="PROSITE" id="PS00175">
    <property type="entry name" value="PG_MUTASE"/>
    <property type="match status" value="1"/>
</dbReference>
<sequence length="188" mass="21658">MGKIGIIRHGETEWNKLTKLQGREDIDLNKTGLEQARVVGEYLKKYNWDIVFSSPLKRAKSTAKVIAETIGEEEVILEEDLIERDYGKASGMTLDERLEKYPDRKYAGMENWQLLRERVNNKVLELAKRYEDKNILIVSHGGAINSLLYTLSDGEYGSGITKLHMGSMSMLMYNGEKLIVEYFNRKVY</sequence>
<dbReference type="SUPFAM" id="SSF53254">
    <property type="entry name" value="Phosphoglycerate mutase-like"/>
    <property type="match status" value="1"/>
</dbReference>
<feature type="binding site" evidence="3">
    <location>
        <begin position="83"/>
        <end position="86"/>
    </location>
    <ligand>
        <name>substrate</name>
    </ligand>
</feature>
<dbReference type="PANTHER" id="PTHR46517:SF1">
    <property type="entry name" value="FRUCTOSE-2,6-BISPHOSPHATASE TIGAR"/>
    <property type="match status" value="1"/>
</dbReference>
<dbReference type="CDD" id="cd07067">
    <property type="entry name" value="HP_PGM_like"/>
    <property type="match status" value="1"/>
</dbReference>
<keyword evidence="1" id="KW-0378">Hydrolase</keyword>
<dbReference type="Gene3D" id="3.40.50.1240">
    <property type="entry name" value="Phosphoglycerate mutase-like"/>
    <property type="match status" value="1"/>
</dbReference>
<accession>A0A8J8SBM9</accession>
<dbReference type="GO" id="GO:0045820">
    <property type="term" value="P:negative regulation of glycolytic process"/>
    <property type="evidence" value="ECO:0007669"/>
    <property type="project" value="TreeGrafter"/>
</dbReference>
<dbReference type="GO" id="GO:0005829">
    <property type="term" value="C:cytosol"/>
    <property type="evidence" value="ECO:0007669"/>
    <property type="project" value="TreeGrafter"/>
</dbReference>
<dbReference type="SMART" id="SM00855">
    <property type="entry name" value="PGAM"/>
    <property type="match status" value="1"/>
</dbReference>
<evidence type="ECO:0000313" key="4">
    <source>
        <dbReference type="EMBL" id="QUH28570.1"/>
    </source>
</evidence>
<organism evidence="4 5">
    <name type="scientific">Vallitalea guaymasensis</name>
    <dbReference type="NCBI Taxonomy" id="1185412"/>
    <lineage>
        <taxon>Bacteria</taxon>
        <taxon>Bacillati</taxon>
        <taxon>Bacillota</taxon>
        <taxon>Clostridia</taxon>
        <taxon>Lachnospirales</taxon>
        <taxon>Vallitaleaceae</taxon>
        <taxon>Vallitalea</taxon>
    </lineage>
</organism>
<feature type="active site" description="Tele-phosphohistidine intermediate" evidence="2">
    <location>
        <position position="9"/>
    </location>
</feature>
<feature type="binding site" evidence="3">
    <location>
        <begin position="8"/>
        <end position="15"/>
    </location>
    <ligand>
        <name>substrate</name>
    </ligand>
</feature>
<evidence type="ECO:0000256" key="3">
    <source>
        <dbReference type="PIRSR" id="PIRSR613078-2"/>
    </source>
</evidence>
<evidence type="ECO:0000313" key="5">
    <source>
        <dbReference type="Proteomes" id="UP000677305"/>
    </source>
</evidence>
<gene>
    <name evidence="4" type="ORF">HYG85_06400</name>
</gene>
<dbReference type="InterPro" id="IPR013078">
    <property type="entry name" value="His_Pase_superF_clade-1"/>
</dbReference>
<protein>
    <submittedName>
        <fullName evidence="4">Histidine phosphatase family protein</fullName>
    </submittedName>
</protein>
<name>A0A8J8SBM9_9FIRM</name>
<evidence type="ECO:0000256" key="2">
    <source>
        <dbReference type="PIRSR" id="PIRSR613078-1"/>
    </source>
</evidence>
<dbReference type="PANTHER" id="PTHR46517">
    <property type="entry name" value="FRUCTOSE-2,6-BISPHOSPHATASE TIGAR"/>
    <property type="match status" value="1"/>
</dbReference>
<evidence type="ECO:0000256" key="1">
    <source>
        <dbReference type="ARBA" id="ARBA00022801"/>
    </source>
</evidence>
<dbReference type="EMBL" id="CP058561">
    <property type="protein sequence ID" value="QUH28570.1"/>
    <property type="molecule type" value="Genomic_DNA"/>
</dbReference>